<organism evidence="7 8">
    <name type="scientific">Nanchangia anserum</name>
    <dbReference type="NCBI Taxonomy" id="2692125"/>
    <lineage>
        <taxon>Bacteria</taxon>
        <taxon>Bacillati</taxon>
        <taxon>Actinomycetota</taxon>
        <taxon>Actinomycetes</taxon>
        <taxon>Actinomycetales</taxon>
        <taxon>Actinomycetaceae</taxon>
        <taxon>Nanchangia</taxon>
    </lineage>
</organism>
<dbReference type="Proteomes" id="UP000627538">
    <property type="component" value="Unassembled WGS sequence"/>
</dbReference>
<reference evidence="7 8" key="1">
    <citation type="submission" date="2020-08" db="EMBL/GenBank/DDBJ databases">
        <title>Winkia gen. nov., sp. nov., isolated from faeces of the Anser albifrons in China.</title>
        <authorList>
            <person name="Liu Q."/>
        </authorList>
    </citation>
    <scope>NUCLEOTIDE SEQUENCE [LARGE SCALE GENOMIC DNA]</scope>
    <source>
        <strain evidence="7 8">C62</strain>
    </source>
</reference>
<feature type="transmembrane region" description="Helical" evidence="5">
    <location>
        <begin position="422"/>
        <end position="439"/>
    </location>
</feature>
<dbReference type="InterPro" id="IPR011701">
    <property type="entry name" value="MFS"/>
</dbReference>
<proteinExistence type="predicted"/>
<feature type="domain" description="Major facilitator superfamily (MFS) profile" evidence="6">
    <location>
        <begin position="18"/>
        <end position="485"/>
    </location>
</feature>
<protein>
    <submittedName>
        <fullName evidence="7">MFS transporter</fullName>
    </submittedName>
</protein>
<evidence type="ECO:0000256" key="2">
    <source>
        <dbReference type="ARBA" id="ARBA00022692"/>
    </source>
</evidence>
<feature type="transmembrane region" description="Helical" evidence="5">
    <location>
        <begin position="174"/>
        <end position="195"/>
    </location>
</feature>
<feature type="transmembrane region" description="Helical" evidence="5">
    <location>
        <begin position="142"/>
        <end position="168"/>
    </location>
</feature>
<dbReference type="Gene3D" id="1.20.1250.20">
    <property type="entry name" value="MFS general substrate transporter like domains"/>
    <property type="match status" value="1"/>
</dbReference>
<dbReference type="PROSITE" id="PS50850">
    <property type="entry name" value="MFS"/>
    <property type="match status" value="1"/>
</dbReference>
<dbReference type="InterPro" id="IPR020846">
    <property type="entry name" value="MFS_dom"/>
</dbReference>
<evidence type="ECO:0000256" key="4">
    <source>
        <dbReference type="ARBA" id="ARBA00023136"/>
    </source>
</evidence>
<evidence type="ECO:0000313" key="7">
    <source>
        <dbReference type="EMBL" id="MBD3689514.1"/>
    </source>
</evidence>
<evidence type="ECO:0000256" key="3">
    <source>
        <dbReference type="ARBA" id="ARBA00022989"/>
    </source>
</evidence>
<feature type="transmembrane region" description="Helical" evidence="5">
    <location>
        <begin position="21"/>
        <end position="40"/>
    </location>
</feature>
<feature type="transmembrane region" description="Helical" evidence="5">
    <location>
        <begin position="280"/>
        <end position="306"/>
    </location>
</feature>
<feature type="transmembrane region" description="Helical" evidence="5">
    <location>
        <begin position="459"/>
        <end position="482"/>
    </location>
</feature>
<dbReference type="EMBL" id="JACRUO010000001">
    <property type="protein sequence ID" value="MBD3689514.1"/>
    <property type="molecule type" value="Genomic_DNA"/>
</dbReference>
<evidence type="ECO:0000256" key="1">
    <source>
        <dbReference type="ARBA" id="ARBA00004651"/>
    </source>
</evidence>
<evidence type="ECO:0000256" key="5">
    <source>
        <dbReference type="SAM" id="Phobius"/>
    </source>
</evidence>
<dbReference type="GO" id="GO:0005886">
    <property type="term" value="C:plasma membrane"/>
    <property type="evidence" value="ECO:0007669"/>
    <property type="project" value="UniProtKB-SubCell"/>
</dbReference>
<name>A0A8I0KW11_9ACTO</name>
<sequence>MASHPMSARDATPSPWRAFSILLAGGFITLLDVSILNVSIPSISRTLEMGGAGVQAIMAGYSLVFGLVLVPSGRFGDVYGRRRLFVIGLVVFAIASIGCGLATNAVMLIALRLLQGVGAALVNPQMLGITQQLFSGAARGRAFGYLGLTIGVATAIGPTLGGILIALFGPEGGWRAAFLVNVPIIVVVAPLAHRLLPAHPGRARGSLGLDVPGLVLIAVAVMAIMTPFLVASDHTIGLAGAPWYVLVAALAAGAGFFAWERWGEDHAHSVIAPRRLLRTPSFTLGTLTQALFAAGYTAFFVIYTLYLQQGAGLQAWQAGLMQIPIAGGSAIIAPVAGRLVSRAGRLLVVGGTALVTASSFALILSAHEAPRGWLILATGITAAAFGIGAGLMMTPNQALAVEHIPVETGSTAGGLFQTLQRVGSAIGMAIVTLAFYSVLTPADISGPAGRDYPAFAGAFGWGMAAIAAFTALACLVALIDAVRERRH</sequence>
<dbReference type="SUPFAM" id="SSF103473">
    <property type="entry name" value="MFS general substrate transporter"/>
    <property type="match status" value="1"/>
</dbReference>
<feature type="transmembrane region" description="Helical" evidence="5">
    <location>
        <begin position="84"/>
        <end position="103"/>
    </location>
</feature>
<dbReference type="GO" id="GO:0022857">
    <property type="term" value="F:transmembrane transporter activity"/>
    <property type="evidence" value="ECO:0007669"/>
    <property type="project" value="InterPro"/>
</dbReference>
<feature type="transmembrane region" description="Helical" evidence="5">
    <location>
        <begin position="372"/>
        <end position="393"/>
    </location>
</feature>
<feature type="transmembrane region" description="Helical" evidence="5">
    <location>
        <begin position="241"/>
        <end position="259"/>
    </location>
</feature>
<dbReference type="Pfam" id="PF07690">
    <property type="entry name" value="MFS_1"/>
    <property type="match status" value="1"/>
</dbReference>
<dbReference type="RefSeq" id="WP_191071555.1">
    <property type="nucleotide sequence ID" value="NZ_JACRUO010000001.1"/>
</dbReference>
<comment type="subcellular location">
    <subcellularLocation>
        <location evidence="1">Cell membrane</location>
        <topology evidence="1">Multi-pass membrane protein</topology>
    </subcellularLocation>
</comment>
<feature type="transmembrane region" description="Helical" evidence="5">
    <location>
        <begin position="346"/>
        <end position="366"/>
    </location>
</feature>
<feature type="transmembrane region" description="Helical" evidence="5">
    <location>
        <begin position="318"/>
        <end position="339"/>
    </location>
</feature>
<dbReference type="PRINTS" id="PR01036">
    <property type="entry name" value="TCRTETB"/>
</dbReference>
<dbReference type="CDD" id="cd17321">
    <property type="entry name" value="MFS_MMR_MDR_like"/>
    <property type="match status" value="1"/>
</dbReference>
<keyword evidence="4 5" id="KW-0472">Membrane</keyword>
<accession>A0A8I0KW11</accession>
<keyword evidence="8" id="KW-1185">Reference proteome</keyword>
<feature type="transmembrane region" description="Helical" evidence="5">
    <location>
        <begin position="207"/>
        <end position="229"/>
    </location>
</feature>
<evidence type="ECO:0000313" key="8">
    <source>
        <dbReference type="Proteomes" id="UP000627538"/>
    </source>
</evidence>
<feature type="transmembrane region" description="Helical" evidence="5">
    <location>
        <begin position="52"/>
        <end position="72"/>
    </location>
</feature>
<dbReference type="Gene3D" id="1.20.1720.10">
    <property type="entry name" value="Multidrug resistance protein D"/>
    <property type="match status" value="1"/>
</dbReference>
<comment type="caution">
    <text evidence="7">The sequence shown here is derived from an EMBL/GenBank/DDBJ whole genome shotgun (WGS) entry which is preliminary data.</text>
</comment>
<dbReference type="PANTHER" id="PTHR42718">
    <property type="entry name" value="MAJOR FACILITATOR SUPERFAMILY MULTIDRUG TRANSPORTER MFSC"/>
    <property type="match status" value="1"/>
</dbReference>
<gene>
    <name evidence="7" type="ORF">H8R10_04635</name>
</gene>
<keyword evidence="3 5" id="KW-1133">Transmembrane helix</keyword>
<evidence type="ECO:0000259" key="6">
    <source>
        <dbReference type="PROSITE" id="PS50850"/>
    </source>
</evidence>
<dbReference type="PANTHER" id="PTHR42718:SF39">
    <property type="entry name" value="ACTINORHODIN TRANSPORTER-RELATED"/>
    <property type="match status" value="1"/>
</dbReference>
<dbReference type="AlphaFoldDB" id="A0A8I0KW11"/>
<keyword evidence="2 5" id="KW-0812">Transmembrane</keyword>
<dbReference type="InterPro" id="IPR036259">
    <property type="entry name" value="MFS_trans_sf"/>
</dbReference>